<dbReference type="OMA" id="MWTESDG"/>
<name>A0A3B6RHW9_WHEAT</name>
<keyword evidence="3" id="KW-0862">Zinc</keyword>
<reference evidence="7" key="1">
    <citation type="submission" date="2018-08" db="EMBL/GenBank/DDBJ databases">
        <authorList>
            <person name="Rossello M."/>
        </authorList>
    </citation>
    <scope>NUCLEOTIDE SEQUENCE [LARGE SCALE GENOMIC DNA]</scope>
    <source>
        <strain evidence="7">cv. Chinese Spring</strain>
    </source>
</reference>
<proteinExistence type="predicted"/>
<dbReference type="Gramene" id="TraesCS7A02G337100.1">
    <property type="protein sequence ID" value="TraesCS7A02G337100.1"/>
    <property type="gene ID" value="TraesCS7A02G337100"/>
</dbReference>
<dbReference type="InterPro" id="IPR003656">
    <property type="entry name" value="Znf_BED"/>
</dbReference>
<sequence length="198" mass="21482">MWTESDGGNHQGQEHGHGAATLVPSLTPSLGGVVRLRPPGKGQAPGRRKGLLPPASASKVQPRRNTSSRPPCPSPLSRSYTVTKHKNKSKALLACGTSSISQVDAPCDTSAPMDEDADHVILSDDEDGQEEEVEEVNEAGKRKLTSKVWLEMKKMRINGQWKAKCNYCHKELASGPRAGTKHLASHLKICTLKMLKMK</sequence>
<evidence type="ECO:0000313" key="8">
    <source>
        <dbReference type="Proteomes" id="UP000019116"/>
    </source>
</evidence>
<dbReference type="SUPFAM" id="SSF57667">
    <property type="entry name" value="beta-beta-alpha zinc fingers"/>
    <property type="match status" value="1"/>
</dbReference>
<dbReference type="GO" id="GO:0008270">
    <property type="term" value="F:zinc ion binding"/>
    <property type="evidence" value="ECO:0007669"/>
    <property type="project" value="UniProtKB-KW"/>
</dbReference>
<evidence type="ECO:0000313" key="7">
    <source>
        <dbReference type="EnsemblPlants" id="TraesCS7A02G337100.1"/>
    </source>
</evidence>
<evidence type="ECO:0000256" key="1">
    <source>
        <dbReference type="ARBA" id="ARBA00022723"/>
    </source>
</evidence>
<dbReference type="Gramene" id="TraesCS7A03G0828700.1">
    <property type="protein sequence ID" value="TraesCS7A03G0828700.1.CDS"/>
    <property type="gene ID" value="TraesCS7A03G0828700"/>
</dbReference>
<dbReference type="STRING" id="4565.A0A3B6RHW9"/>
<evidence type="ECO:0000256" key="4">
    <source>
        <dbReference type="PROSITE-ProRule" id="PRU00027"/>
    </source>
</evidence>
<dbReference type="Proteomes" id="UP000019116">
    <property type="component" value="Chromosome 7A"/>
</dbReference>
<dbReference type="InterPro" id="IPR053031">
    <property type="entry name" value="Cuticle_assoc_protein"/>
</dbReference>
<dbReference type="GO" id="GO:0003677">
    <property type="term" value="F:DNA binding"/>
    <property type="evidence" value="ECO:0007669"/>
    <property type="project" value="InterPro"/>
</dbReference>
<keyword evidence="1" id="KW-0479">Metal-binding</keyword>
<evidence type="ECO:0000256" key="2">
    <source>
        <dbReference type="ARBA" id="ARBA00022771"/>
    </source>
</evidence>
<organism evidence="7">
    <name type="scientific">Triticum aestivum</name>
    <name type="common">Wheat</name>
    <dbReference type="NCBI Taxonomy" id="4565"/>
    <lineage>
        <taxon>Eukaryota</taxon>
        <taxon>Viridiplantae</taxon>
        <taxon>Streptophyta</taxon>
        <taxon>Embryophyta</taxon>
        <taxon>Tracheophyta</taxon>
        <taxon>Spermatophyta</taxon>
        <taxon>Magnoliopsida</taxon>
        <taxon>Liliopsida</taxon>
        <taxon>Poales</taxon>
        <taxon>Poaceae</taxon>
        <taxon>BOP clade</taxon>
        <taxon>Pooideae</taxon>
        <taxon>Triticodae</taxon>
        <taxon>Triticeae</taxon>
        <taxon>Triticinae</taxon>
        <taxon>Triticum</taxon>
    </lineage>
</organism>
<keyword evidence="8" id="KW-1185">Reference proteome</keyword>
<dbReference type="EnsemblPlants" id="TraesCS7A02G337100.1">
    <property type="protein sequence ID" value="TraesCS7A02G337100.1"/>
    <property type="gene ID" value="TraesCS7A02G337100"/>
</dbReference>
<dbReference type="PANTHER" id="PTHR34396">
    <property type="entry name" value="OS03G0264950 PROTEIN-RELATED"/>
    <property type="match status" value="1"/>
</dbReference>
<evidence type="ECO:0000259" key="6">
    <source>
        <dbReference type="PROSITE" id="PS50808"/>
    </source>
</evidence>
<evidence type="ECO:0000256" key="3">
    <source>
        <dbReference type="ARBA" id="ARBA00022833"/>
    </source>
</evidence>
<evidence type="ECO:0000256" key="5">
    <source>
        <dbReference type="SAM" id="MobiDB-lite"/>
    </source>
</evidence>
<dbReference type="AlphaFoldDB" id="A0A3B6RHW9"/>
<accession>A0A3B6RHW9</accession>
<dbReference type="SMART" id="SM00614">
    <property type="entry name" value="ZnF_BED"/>
    <property type="match status" value="1"/>
</dbReference>
<feature type="region of interest" description="Disordered" evidence="5">
    <location>
        <begin position="1"/>
        <end position="81"/>
    </location>
</feature>
<reference evidence="7" key="2">
    <citation type="submission" date="2018-10" db="UniProtKB">
        <authorList>
            <consortium name="EnsemblPlants"/>
        </authorList>
    </citation>
    <scope>IDENTIFICATION</scope>
</reference>
<dbReference type="PANTHER" id="PTHR34396:SF25">
    <property type="entry name" value="BOUNDARY ELEMENT ASSOCIATED FACTOR"/>
    <property type="match status" value="1"/>
</dbReference>
<dbReference type="PROSITE" id="PS50808">
    <property type="entry name" value="ZF_BED"/>
    <property type="match status" value="1"/>
</dbReference>
<dbReference type="Pfam" id="PF02892">
    <property type="entry name" value="zf-BED"/>
    <property type="match status" value="1"/>
</dbReference>
<dbReference type="InterPro" id="IPR036236">
    <property type="entry name" value="Znf_C2H2_sf"/>
</dbReference>
<feature type="domain" description="BED-type" evidence="6">
    <location>
        <begin position="143"/>
        <end position="198"/>
    </location>
</feature>
<keyword evidence="2 4" id="KW-0863">Zinc-finger</keyword>
<protein>
    <recommendedName>
        <fullName evidence="6">BED-type domain-containing protein</fullName>
    </recommendedName>
</protein>